<dbReference type="KEGG" id="mdx:BTO20_11305"/>
<keyword evidence="4 6" id="KW-0949">S-adenosyl-L-methionine</keyword>
<sequence length="513" mass="54540">MRIGSLFSGAGGLDLAVEEAFGGHTVWHCELDPAASKVLAHRWPGVPNLGDITAVDWSTVEAIDILCGGFPCQDVSPAGRRAGLKDGTRSGLWAMFAGAIAVLRPKVVVIENVRGLLSADGEEWPAEVVAADAEWARLARVVALIHSKINRAMREDWWHGQYKQRKQFELHRMVRLRDRALARFRTVKRRLVQRAIGTVVGDLADLGYDAQWTTVSAASVGAPHRRERVIILAVDANAARDGWDERWPESARLVGGSDAAVGGDGSAADSACGCGTDVAGCGGAPGQYGGTEFGAGDRDRERSASARGELVGRAAAELATVDNLLPTPAASRSGNNQSASPGAAVRPSLDSITDLLPTPRRSDGDGGANPLSRAERMDDVETRVIRLLNTPSRADGDGGHLSRSGARSGEPLLPGRAIEMAQAWGKYEPAIRRWEAVTRPAPSPTEPNTLGNPRLAAPFPEWMMGWPAGWVTALVVLGLISRNDALRIIGNGVCPQQAIAALRWLLHVQAVAA</sequence>
<dbReference type="GO" id="GO:0003886">
    <property type="term" value="F:DNA (cytosine-5-)-methyltransferase activity"/>
    <property type="evidence" value="ECO:0007669"/>
    <property type="project" value="UniProtKB-EC"/>
</dbReference>
<dbReference type="GO" id="GO:0044027">
    <property type="term" value="P:negative regulation of gene expression via chromosomal CpG island methylation"/>
    <property type="evidence" value="ECO:0007669"/>
    <property type="project" value="TreeGrafter"/>
</dbReference>
<dbReference type="PANTHER" id="PTHR10629:SF52">
    <property type="entry name" value="DNA (CYTOSINE-5)-METHYLTRANSFERASE 1"/>
    <property type="match status" value="1"/>
</dbReference>
<keyword evidence="9" id="KW-1185">Reference proteome</keyword>
<dbReference type="EMBL" id="CP020809">
    <property type="protein sequence ID" value="ART69093.1"/>
    <property type="molecule type" value="Genomic_DNA"/>
</dbReference>
<dbReference type="GO" id="GO:0009307">
    <property type="term" value="P:DNA restriction-modification system"/>
    <property type="evidence" value="ECO:0007669"/>
    <property type="project" value="UniProtKB-KW"/>
</dbReference>
<evidence type="ECO:0000256" key="4">
    <source>
        <dbReference type="ARBA" id="ARBA00022691"/>
    </source>
</evidence>
<comment type="similarity">
    <text evidence="6">Belongs to the class I-like SAM-binding methyltransferase superfamily. C5-methyltransferase family.</text>
</comment>
<dbReference type="PRINTS" id="PR00105">
    <property type="entry name" value="C5METTRFRASE"/>
</dbReference>
<dbReference type="InterPro" id="IPR050390">
    <property type="entry name" value="C5-Methyltransferase"/>
</dbReference>
<evidence type="ECO:0000313" key="9">
    <source>
        <dbReference type="Proteomes" id="UP000195331"/>
    </source>
</evidence>
<evidence type="ECO:0000313" key="8">
    <source>
        <dbReference type="EMBL" id="ART69093.1"/>
    </source>
</evidence>
<dbReference type="PROSITE" id="PS51679">
    <property type="entry name" value="SAM_MT_C5"/>
    <property type="match status" value="1"/>
</dbReference>
<protein>
    <recommendedName>
        <fullName evidence="1">DNA (cytosine-5-)-methyltransferase</fullName>
        <ecNumber evidence="1">2.1.1.37</ecNumber>
    </recommendedName>
</protein>
<dbReference type="PANTHER" id="PTHR10629">
    <property type="entry name" value="CYTOSINE-SPECIFIC METHYLTRANSFERASE"/>
    <property type="match status" value="1"/>
</dbReference>
<dbReference type="OrthoDB" id="9813719at2"/>
<feature type="compositionally biased region" description="Polar residues" evidence="7">
    <location>
        <begin position="330"/>
        <end position="340"/>
    </location>
</feature>
<keyword evidence="3 6" id="KW-0808">Transferase</keyword>
<evidence type="ECO:0000256" key="7">
    <source>
        <dbReference type="SAM" id="MobiDB-lite"/>
    </source>
</evidence>
<gene>
    <name evidence="8" type="ORF">BTO20_11305</name>
</gene>
<evidence type="ECO:0000256" key="2">
    <source>
        <dbReference type="ARBA" id="ARBA00022603"/>
    </source>
</evidence>
<name>A0A1Y0C1N1_9MYCO</name>
<dbReference type="Gene3D" id="3.40.50.150">
    <property type="entry name" value="Vaccinia Virus protein VP39"/>
    <property type="match status" value="1"/>
</dbReference>
<dbReference type="Pfam" id="PF00145">
    <property type="entry name" value="DNA_methylase"/>
    <property type="match status" value="2"/>
</dbReference>
<keyword evidence="5" id="KW-0680">Restriction system</keyword>
<feature type="region of interest" description="Disordered" evidence="7">
    <location>
        <begin position="390"/>
        <end position="412"/>
    </location>
</feature>
<dbReference type="InterPro" id="IPR001525">
    <property type="entry name" value="C5_MeTfrase"/>
</dbReference>
<accession>A0A1Y0C1N1</accession>
<dbReference type="AlphaFoldDB" id="A0A1Y0C1N1"/>
<dbReference type="GO" id="GO:0003677">
    <property type="term" value="F:DNA binding"/>
    <property type="evidence" value="ECO:0007669"/>
    <property type="project" value="TreeGrafter"/>
</dbReference>
<feature type="active site" evidence="6">
    <location>
        <position position="72"/>
    </location>
</feature>
<evidence type="ECO:0000256" key="3">
    <source>
        <dbReference type="ARBA" id="ARBA00022679"/>
    </source>
</evidence>
<dbReference type="SUPFAM" id="SSF53335">
    <property type="entry name" value="S-adenosyl-L-methionine-dependent methyltransferases"/>
    <property type="match status" value="1"/>
</dbReference>
<dbReference type="EC" id="2.1.1.37" evidence="1"/>
<dbReference type="GO" id="GO:0032259">
    <property type="term" value="P:methylation"/>
    <property type="evidence" value="ECO:0007669"/>
    <property type="project" value="UniProtKB-KW"/>
</dbReference>
<proteinExistence type="inferred from homology"/>
<evidence type="ECO:0000256" key="6">
    <source>
        <dbReference type="PROSITE-ProRule" id="PRU01016"/>
    </source>
</evidence>
<dbReference type="REBASE" id="202519">
    <property type="entry name" value="M.MspPH06ORF11305P"/>
</dbReference>
<organism evidence="8 9">
    <name type="scientific">Mycobacterium dioxanotrophicus</name>
    <dbReference type="NCBI Taxonomy" id="482462"/>
    <lineage>
        <taxon>Bacteria</taxon>
        <taxon>Bacillati</taxon>
        <taxon>Actinomycetota</taxon>
        <taxon>Actinomycetes</taxon>
        <taxon>Mycobacteriales</taxon>
        <taxon>Mycobacteriaceae</taxon>
        <taxon>Mycobacterium</taxon>
    </lineage>
</organism>
<keyword evidence="2 6" id="KW-0489">Methyltransferase</keyword>
<feature type="region of interest" description="Disordered" evidence="7">
    <location>
        <begin position="326"/>
        <end position="376"/>
    </location>
</feature>
<reference evidence="8 9" key="1">
    <citation type="submission" date="2017-04" db="EMBL/GenBank/DDBJ databases">
        <title>Whole Genome Sequence of 1,4-Dioxane Degrading Bacterium Mycobacterium dioxanotrophicus PH-06.</title>
        <authorList>
            <person name="He Y."/>
        </authorList>
    </citation>
    <scope>NUCLEOTIDE SEQUENCE [LARGE SCALE GENOMIC DNA]</scope>
    <source>
        <strain evidence="8 9">PH-06</strain>
    </source>
</reference>
<evidence type="ECO:0000256" key="1">
    <source>
        <dbReference type="ARBA" id="ARBA00011975"/>
    </source>
</evidence>
<evidence type="ECO:0000256" key="5">
    <source>
        <dbReference type="ARBA" id="ARBA00022747"/>
    </source>
</evidence>
<dbReference type="InterPro" id="IPR029063">
    <property type="entry name" value="SAM-dependent_MTases_sf"/>
</dbReference>
<dbReference type="Proteomes" id="UP000195331">
    <property type="component" value="Chromosome"/>
</dbReference>